<keyword evidence="1" id="KW-1133">Transmembrane helix</keyword>
<evidence type="ECO:0000313" key="2">
    <source>
        <dbReference type="EMBL" id="MBB3764346.1"/>
    </source>
</evidence>
<keyword evidence="1" id="KW-0812">Transmembrane</keyword>
<keyword evidence="1" id="KW-0472">Membrane</keyword>
<dbReference type="EMBL" id="JACICF010000001">
    <property type="protein sequence ID" value="MBB3764346.1"/>
    <property type="molecule type" value="Genomic_DNA"/>
</dbReference>
<evidence type="ECO:0000313" key="3">
    <source>
        <dbReference type="Proteomes" id="UP000578569"/>
    </source>
</evidence>
<evidence type="ECO:0000256" key="1">
    <source>
        <dbReference type="SAM" id="Phobius"/>
    </source>
</evidence>
<name>A0A839YZC8_9SPHN</name>
<sequence>MIRPFSARRPIIMGAIFGSYLGLFLWGMLLVARDMVPSGPAWALPLMILVYGAFIVPVAALGLLLFGLPAARAVGGDFRAPWLPLAAVVMGAIAGNLLVAGVLILTTGRWGTPGGIDPLGPGTLIGAATGLAFWWFERQWRADDADRRQREGEWSGDFDPDDL</sequence>
<feature type="transmembrane region" description="Helical" evidence="1">
    <location>
        <begin position="44"/>
        <end position="70"/>
    </location>
</feature>
<dbReference type="Proteomes" id="UP000578569">
    <property type="component" value="Unassembled WGS sequence"/>
</dbReference>
<accession>A0A839YZC8</accession>
<feature type="transmembrane region" description="Helical" evidence="1">
    <location>
        <begin position="118"/>
        <end position="136"/>
    </location>
</feature>
<keyword evidence="3" id="KW-1185">Reference proteome</keyword>
<feature type="transmembrane region" description="Helical" evidence="1">
    <location>
        <begin position="12"/>
        <end position="32"/>
    </location>
</feature>
<organism evidence="2 3">
    <name type="scientific">Sphingomicrobium lutaoense</name>
    <dbReference type="NCBI Taxonomy" id="515949"/>
    <lineage>
        <taxon>Bacteria</taxon>
        <taxon>Pseudomonadati</taxon>
        <taxon>Pseudomonadota</taxon>
        <taxon>Alphaproteobacteria</taxon>
        <taxon>Sphingomonadales</taxon>
        <taxon>Sphingomonadaceae</taxon>
        <taxon>Sphingomicrobium</taxon>
    </lineage>
</organism>
<proteinExistence type="predicted"/>
<gene>
    <name evidence="2" type="ORF">FHS50_001369</name>
</gene>
<reference evidence="2 3" key="1">
    <citation type="submission" date="2020-08" db="EMBL/GenBank/DDBJ databases">
        <title>Genomic Encyclopedia of Type Strains, Phase IV (KMG-IV): sequencing the most valuable type-strain genomes for metagenomic binning, comparative biology and taxonomic classification.</title>
        <authorList>
            <person name="Goeker M."/>
        </authorList>
    </citation>
    <scope>NUCLEOTIDE SEQUENCE [LARGE SCALE GENOMIC DNA]</scope>
    <source>
        <strain evidence="2 3">DSM 24194</strain>
    </source>
</reference>
<comment type="caution">
    <text evidence="2">The sequence shown here is derived from an EMBL/GenBank/DDBJ whole genome shotgun (WGS) entry which is preliminary data.</text>
</comment>
<dbReference type="RefSeq" id="WP_183933612.1">
    <property type="nucleotide sequence ID" value="NZ_JACICF010000001.1"/>
</dbReference>
<protein>
    <submittedName>
        <fullName evidence="2">Uncharacterized protein</fullName>
    </submittedName>
</protein>
<dbReference type="AlphaFoldDB" id="A0A839YZC8"/>
<feature type="transmembrane region" description="Helical" evidence="1">
    <location>
        <begin position="82"/>
        <end position="106"/>
    </location>
</feature>